<feature type="region of interest" description="Disordered" evidence="1">
    <location>
        <begin position="42"/>
        <end position="64"/>
    </location>
</feature>
<sequence length="355" mass="36777">MPEMSGMEFGLSTRRRRRGAISIAILLALALVCTLTRTAEAAGPNPGGSSPAGPNPGGSSPAGSGTNAVAGYSFTVADGKGTVRIPLPAGFDRGLVNSWVAETNGRNALLSDTIQQRLTAYPLALPGSRPVDVNDFDGSFAVKGTSLVATVESGEVHTNTTWWQNTLLAVGTSALGVVVRLTCLLGMIAMLGPAGVLAKTTCAVLGGFVATFVYKMMLTKINNRPLNSEEWFEVLSVALANAWAGNGLWEGVAGPWVERHGVEVMTRLANSLKALGRAAVARWPWLGTAANWVGDVINNWAPRFPGAVRSAVGNTRPVAGARRAAVGGTDTTTGARRAAVGGTDTTTGARRVAVR</sequence>
<accession>A0A0S4QYT1</accession>
<evidence type="ECO:0000313" key="5">
    <source>
        <dbReference type="Proteomes" id="UP000198802"/>
    </source>
</evidence>
<dbReference type="AlphaFoldDB" id="A0A0S4QYT1"/>
<feature type="transmembrane region" description="Helical" evidence="2">
    <location>
        <begin position="167"/>
        <end position="189"/>
    </location>
</feature>
<keyword evidence="2" id="KW-0812">Transmembrane</keyword>
<evidence type="ECO:0000256" key="2">
    <source>
        <dbReference type="SAM" id="Phobius"/>
    </source>
</evidence>
<name>A0A0S4QYT1_9ACTN</name>
<evidence type="ECO:0000313" key="4">
    <source>
        <dbReference type="EMBL" id="CUU60701.1"/>
    </source>
</evidence>
<feature type="region of interest" description="Disordered" evidence="1">
    <location>
        <begin position="327"/>
        <end position="355"/>
    </location>
</feature>
<keyword evidence="5" id="KW-1185">Reference proteome</keyword>
<feature type="transmembrane region" description="Helical" evidence="2">
    <location>
        <begin position="196"/>
        <end position="217"/>
    </location>
</feature>
<keyword evidence="2" id="KW-1133">Transmembrane helix</keyword>
<dbReference type="EMBL" id="FAOZ01000045">
    <property type="protein sequence ID" value="CUU60701.1"/>
    <property type="molecule type" value="Genomic_DNA"/>
</dbReference>
<keyword evidence="3" id="KW-0732">Signal</keyword>
<reference evidence="5" key="1">
    <citation type="submission" date="2015-11" db="EMBL/GenBank/DDBJ databases">
        <authorList>
            <person name="Varghese N."/>
        </authorList>
    </citation>
    <scope>NUCLEOTIDE SEQUENCE [LARGE SCALE GENOMIC DNA]</scope>
    <source>
        <strain evidence="5">DSM 45899</strain>
    </source>
</reference>
<evidence type="ECO:0000256" key="1">
    <source>
        <dbReference type="SAM" id="MobiDB-lite"/>
    </source>
</evidence>
<feature type="signal peptide" evidence="3">
    <location>
        <begin position="1"/>
        <end position="41"/>
    </location>
</feature>
<dbReference type="Proteomes" id="UP000198802">
    <property type="component" value="Unassembled WGS sequence"/>
</dbReference>
<organism evidence="4 5">
    <name type="scientific">Parafrankia irregularis</name>
    <dbReference type="NCBI Taxonomy" id="795642"/>
    <lineage>
        <taxon>Bacteria</taxon>
        <taxon>Bacillati</taxon>
        <taxon>Actinomycetota</taxon>
        <taxon>Actinomycetes</taxon>
        <taxon>Frankiales</taxon>
        <taxon>Frankiaceae</taxon>
        <taxon>Parafrankia</taxon>
    </lineage>
</organism>
<keyword evidence="2" id="KW-0472">Membrane</keyword>
<gene>
    <name evidence="4" type="ORF">Ga0074812_14522</name>
</gene>
<protein>
    <submittedName>
        <fullName evidence="4">Uncharacterized protein</fullName>
    </submittedName>
</protein>
<evidence type="ECO:0000256" key="3">
    <source>
        <dbReference type="SAM" id="SignalP"/>
    </source>
</evidence>
<feature type="chain" id="PRO_5006626571" evidence="3">
    <location>
        <begin position="42"/>
        <end position="355"/>
    </location>
</feature>
<proteinExistence type="predicted"/>